<dbReference type="PROSITE" id="PS51257">
    <property type="entry name" value="PROKAR_LIPOPROTEIN"/>
    <property type="match status" value="1"/>
</dbReference>
<keyword evidence="2" id="KW-1185">Reference proteome</keyword>
<evidence type="ECO:0000313" key="1">
    <source>
        <dbReference type="EMBL" id="KOO09685.1"/>
    </source>
</evidence>
<protein>
    <recommendedName>
        <fullName evidence="3">Lipoprotein</fullName>
    </recommendedName>
</protein>
<name>A0A0M0I5V3_9VIBR</name>
<organism evidence="1 2">
    <name type="scientific">Vibrio hepatarius</name>
    <dbReference type="NCBI Taxonomy" id="171383"/>
    <lineage>
        <taxon>Bacteria</taxon>
        <taxon>Pseudomonadati</taxon>
        <taxon>Pseudomonadota</taxon>
        <taxon>Gammaproteobacteria</taxon>
        <taxon>Vibrionales</taxon>
        <taxon>Vibrionaceae</taxon>
        <taxon>Vibrio</taxon>
        <taxon>Vibrio oreintalis group</taxon>
    </lineage>
</organism>
<dbReference type="AlphaFoldDB" id="A0A0M0I5V3"/>
<dbReference type="RefSeq" id="WP_053407946.1">
    <property type="nucleotide sequence ID" value="NZ_LHPI01000001.1"/>
</dbReference>
<dbReference type="EMBL" id="LHPI01000001">
    <property type="protein sequence ID" value="KOO09685.1"/>
    <property type="molecule type" value="Genomic_DNA"/>
</dbReference>
<dbReference type="Proteomes" id="UP000037530">
    <property type="component" value="Unassembled WGS sequence"/>
</dbReference>
<dbReference type="PATRIC" id="fig|171383.3.peg.1008"/>
<proteinExistence type="predicted"/>
<reference evidence="2" key="1">
    <citation type="submission" date="2015-08" db="EMBL/GenBank/DDBJ databases">
        <title>Vibrio galatheae sp. nov., a novel member of the Vibrionaceae family isolated from the Solomon Islands.</title>
        <authorList>
            <person name="Giubergia S."/>
            <person name="Machado H."/>
            <person name="Mateiu R.V."/>
            <person name="Gram L."/>
        </authorList>
    </citation>
    <scope>NUCLEOTIDE SEQUENCE [LARGE SCALE GENOMIC DNA]</scope>
    <source>
        <strain evidence="2">DSM 19134</strain>
    </source>
</reference>
<accession>A0A0M0I5V3</accession>
<evidence type="ECO:0000313" key="2">
    <source>
        <dbReference type="Proteomes" id="UP000037530"/>
    </source>
</evidence>
<sequence length="222" mass="24065">MRNILLVLASFSVLSGCTSLKHNGGGVEETLIDHPPIGVEAVAYVGDEMLAKGKQTTVNAISLKHSTSVGVLGGYTFSPGIYTQIGHSQNKIFYTPTQYGMVQASALADPYGGMYVDQKTREICGVSTLGGTVCTSAEFKNIKHTTNDMLSFQQTLLYSGKVGNKINISYREFSNGQARAAFTNDVEYDLNSSKVIGYKGAQVEIIEANNHSVKYKVLKNFR</sequence>
<gene>
    <name evidence="1" type="ORF">AKJ31_04865</name>
</gene>
<evidence type="ECO:0008006" key="3">
    <source>
        <dbReference type="Google" id="ProtNLM"/>
    </source>
</evidence>
<dbReference type="STRING" id="171383.AKJ31_04865"/>
<comment type="caution">
    <text evidence="1">The sequence shown here is derived from an EMBL/GenBank/DDBJ whole genome shotgun (WGS) entry which is preliminary data.</text>
</comment>